<dbReference type="AlphaFoldDB" id="A0A6A6P4M2"/>
<feature type="region of interest" description="Disordered" evidence="1">
    <location>
        <begin position="1"/>
        <end position="20"/>
    </location>
</feature>
<accession>A0A6A6P4M2</accession>
<dbReference type="EMBL" id="MU001676">
    <property type="protein sequence ID" value="KAF2458946.1"/>
    <property type="molecule type" value="Genomic_DNA"/>
</dbReference>
<evidence type="ECO:0000256" key="1">
    <source>
        <dbReference type="SAM" id="MobiDB-lite"/>
    </source>
</evidence>
<sequence length="441" mass="50331">MGRVGKQAATTYDRRSSSRQTLANRKKPYKVVLEQVAQEKRRFRFKTTRTRKAPANYTYVPVGEAELIAYAKEICRINNFLFWAVSKSSNPDNVTSHVRRVGWHFPSNVLEYARDVLRYVQIPDSSPKQGEGSEEINKHELWVDVNKAMMECFPEMPKEIAESIIRYAWEDGSSRVGVAGEMSLHARVQMAAVAYVRHRCTPYDKLLKDVSWHRAREIVQPACIALIQEWRGEGNRKEFEEAFKEVIYLDSDDTEYVDNTSDDGSDDSEINEDVNGGAPGEKNNSGRKSGEEINPSRLEVGSRSENTDVLSARNDKVGRTRAMQRESHRDNARTRSPRDEAGCGHRSSIPVPPWRRVSHPPVAIVYSPIHHSPGAPYPEPFGRPPIQYYAEQPAAGYYQPQWNYIQGRFNEERVQHTAPLRRLPSENEIVPSIETDHPIPN</sequence>
<reference evidence="3" key="1">
    <citation type="journal article" date="2020" name="Stud. Mycol.">
        <title>101 Dothideomycetes genomes: a test case for predicting lifestyles and emergence of pathogens.</title>
        <authorList>
            <person name="Haridas S."/>
            <person name="Albert R."/>
            <person name="Binder M."/>
            <person name="Bloem J."/>
            <person name="Labutti K."/>
            <person name="Salamov A."/>
            <person name="Andreopoulos B."/>
            <person name="Baker S."/>
            <person name="Barry K."/>
            <person name="Bills G."/>
            <person name="Bluhm B."/>
            <person name="Cannon C."/>
            <person name="Castanera R."/>
            <person name="Culley D."/>
            <person name="Daum C."/>
            <person name="Ezra D."/>
            <person name="Gonzalez J."/>
            <person name="Henrissat B."/>
            <person name="Kuo A."/>
            <person name="Liang C."/>
            <person name="Lipzen A."/>
            <person name="Lutzoni F."/>
            <person name="Magnuson J."/>
            <person name="Mondo S."/>
            <person name="Nolan M."/>
            <person name="Ohm R."/>
            <person name="Pangilinan J."/>
            <person name="Park H.-J."/>
            <person name="Ramirez L."/>
            <person name="Alfaro M."/>
            <person name="Sun H."/>
            <person name="Tritt A."/>
            <person name="Yoshinaga Y."/>
            <person name="Zwiers L.-H."/>
            <person name="Turgeon B."/>
            <person name="Goodwin S."/>
            <person name="Spatafora J."/>
            <person name="Crous P."/>
            <person name="Grigoriev I."/>
        </authorList>
    </citation>
    <scope>NUCLEOTIDE SEQUENCE</scope>
    <source>
        <strain evidence="3">ATCC 16933</strain>
    </source>
</reference>
<feature type="compositionally biased region" description="Basic and acidic residues" evidence="1">
    <location>
        <begin position="313"/>
        <end position="343"/>
    </location>
</feature>
<evidence type="ECO:0000313" key="3">
    <source>
        <dbReference type="EMBL" id="KAF2458946.1"/>
    </source>
</evidence>
<feature type="compositionally biased region" description="Acidic residues" evidence="1">
    <location>
        <begin position="254"/>
        <end position="272"/>
    </location>
</feature>
<evidence type="ECO:0000313" key="4">
    <source>
        <dbReference type="Proteomes" id="UP000799766"/>
    </source>
</evidence>
<feature type="domain" description="DUF2293" evidence="2">
    <location>
        <begin position="149"/>
        <end position="231"/>
    </location>
</feature>
<dbReference type="PANTHER" id="PTHR38113:SF1">
    <property type="entry name" value="DUF2293 DOMAIN-CONTAINING PROTEIN"/>
    <property type="match status" value="1"/>
</dbReference>
<name>A0A6A6P4M2_9PEZI</name>
<dbReference type="PANTHER" id="PTHR38113">
    <property type="match status" value="1"/>
</dbReference>
<dbReference type="Proteomes" id="UP000799766">
    <property type="component" value="Unassembled WGS sequence"/>
</dbReference>
<proteinExistence type="predicted"/>
<dbReference type="Pfam" id="PF10056">
    <property type="entry name" value="DUF2293"/>
    <property type="match status" value="1"/>
</dbReference>
<organism evidence="3 4">
    <name type="scientific">Lineolata rhizophorae</name>
    <dbReference type="NCBI Taxonomy" id="578093"/>
    <lineage>
        <taxon>Eukaryota</taxon>
        <taxon>Fungi</taxon>
        <taxon>Dikarya</taxon>
        <taxon>Ascomycota</taxon>
        <taxon>Pezizomycotina</taxon>
        <taxon>Dothideomycetes</taxon>
        <taxon>Dothideomycetes incertae sedis</taxon>
        <taxon>Lineolatales</taxon>
        <taxon>Lineolataceae</taxon>
        <taxon>Lineolata</taxon>
    </lineage>
</organism>
<dbReference type="InterPro" id="IPR018744">
    <property type="entry name" value="DUF2293"/>
</dbReference>
<protein>
    <recommendedName>
        <fullName evidence="2">DUF2293 domain-containing protein</fullName>
    </recommendedName>
</protein>
<evidence type="ECO:0000259" key="2">
    <source>
        <dbReference type="Pfam" id="PF10056"/>
    </source>
</evidence>
<keyword evidence="4" id="KW-1185">Reference proteome</keyword>
<feature type="region of interest" description="Disordered" evidence="1">
    <location>
        <begin position="254"/>
        <end position="354"/>
    </location>
</feature>
<gene>
    <name evidence="3" type="ORF">BDY21DRAFT_339361</name>
</gene>
<dbReference type="OrthoDB" id="5288828at2759"/>